<sequence length="79" mass="8831">MPLESAYFIIEEVDDKHDLKDVKRGLDQLHGVTSVSVDLDSHLVAIDYDSSGTSYDGIEHRLNKMGYQIAADASDIYSR</sequence>
<name>A0A926EAG0_9FIRM</name>
<dbReference type="CDD" id="cd00371">
    <property type="entry name" value="HMA"/>
    <property type="match status" value="1"/>
</dbReference>
<accession>A0A926EAG0</accession>
<protein>
    <submittedName>
        <fullName evidence="2">Heavy-metal-associated domain-containing protein</fullName>
    </submittedName>
</protein>
<dbReference type="Gene3D" id="3.30.70.100">
    <property type="match status" value="1"/>
</dbReference>
<dbReference type="SUPFAM" id="SSF55008">
    <property type="entry name" value="HMA, heavy metal-associated domain"/>
    <property type="match status" value="1"/>
</dbReference>
<feature type="domain" description="HMA" evidence="1">
    <location>
        <begin position="4"/>
        <end position="70"/>
    </location>
</feature>
<organism evidence="2 3">
    <name type="scientific">Zongyangia hominis</name>
    <dbReference type="NCBI Taxonomy" id="2763677"/>
    <lineage>
        <taxon>Bacteria</taxon>
        <taxon>Bacillati</taxon>
        <taxon>Bacillota</taxon>
        <taxon>Clostridia</taxon>
        <taxon>Eubacteriales</taxon>
        <taxon>Oscillospiraceae</taxon>
        <taxon>Zongyangia</taxon>
    </lineage>
</organism>
<comment type="caution">
    <text evidence="2">The sequence shown here is derived from an EMBL/GenBank/DDBJ whole genome shotgun (WGS) entry which is preliminary data.</text>
</comment>
<dbReference type="InterPro" id="IPR006121">
    <property type="entry name" value="HMA_dom"/>
</dbReference>
<dbReference type="PROSITE" id="PS50846">
    <property type="entry name" value="HMA_2"/>
    <property type="match status" value="1"/>
</dbReference>
<dbReference type="Proteomes" id="UP000660861">
    <property type="component" value="Unassembled WGS sequence"/>
</dbReference>
<dbReference type="AlphaFoldDB" id="A0A926EAG0"/>
<evidence type="ECO:0000313" key="2">
    <source>
        <dbReference type="EMBL" id="MBC8569395.1"/>
    </source>
</evidence>
<dbReference type="EMBL" id="JACRTC010000001">
    <property type="protein sequence ID" value="MBC8569395.1"/>
    <property type="molecule type" value="Genomic_DNA"/>
</dbReference>
<dbReference type="GO" id="GO:0046872">
    <property type="term" value="F:metal ion binding"/>
    <property type="evidence" value="ECO:0007669"/>
    <property type="project" value="InterPro"/>
</dbReference>
<evidence type="ECO:0000313" key="3">
    <source>
        <dbReference type="Proteomes" id="UP000660861"/>
    </source>
</evidence>
<keyword evidence="3" id="KW-1185">Reference proteome</keyword>
<reference evidence="2" key="1">
    <citation type="submission" date="2020-08" db="EMBL/GenBank/DDBJ databases">
        <title>Genome public.</title>
        <authorList>
            <person name="Liu C."/>
            <person name="Sun Q."/>
        </authorList>
    </citation>
    <scope>NUCLEOTIDE SEQUENCE</scope>
    <source>
        <strain evidence="2">NSJ-54</strain>
    </source>
</reference>
<evidence type="ECO:0000259" key="1">
    <source>
        <dbReference type="PROSITE" id="PS50846"/>
    </source>
</evidence>
<proteinExistence type="predicted"/>
<dbReference type="InterPro" id="IPR036163">
    <property type="entry name" value="HMA_dom_sf"/>
</dbReference>
<dbReference type="RefSeq" id="WP_262396498.1">
    <property type="nucleotide sequence ID" value="NZ_JACRTC010000001.1"/>
</dbReference>
<dbReference type="Pfam" id="PF00403">
    <property type="entry name" value="HMA"/>
    <property type="match status" value="1"/>
</dbReference>
<gene>
    <name evidence="2" type="ORF">H8709_00935</name>
</gene>